<evidence type="ECO:0000313" key="2">
    <source>
        <dbReference type="EMBL" id="BDU72043.1"/>
    </source>
</evidence>
<feature type="region of interest" description="Disordered" evidence="1">
    <location>
        <begin position="133"/>
        <end position="155"/>
    </location>
</feature>
<gene>
    <name evidence="2" type="ORF">METEAL_12170</name>
</gene>
<keyword evidence="3" id="KW-1185">Reference proteome</keyword>
<dbReference type="RefSeq" id="WP_316414947.1">
    <property type="nucleotide sequence ID" value="NZ_AP027080.1"/>
</dbReference>
<dbReference type="Proteomes" id="UP001238179">
    <property type="component" value="Chromosome"/>
</dbReference>
<dbReference type="GO" id="GO:0042597">
    <property type="term" value="C:periplasmic space"/>
    <property type="evidence" value="ECO:0007669"/>
    <property type="project" value="InterPro"/>
</dbReference>
<dbReference type="AlphaFoldDB" id="A0AA48GXA0"/>
<protein>
    <recommendedName>
        <fullName evidence="4">Periplasmic heavy metal sensor</fullName>
    </recommendedName>
</protein>
<evidence type="ECO:0000313" key="3">
    <source>
        <dbReference type="Proteomes" id="UP001238179"/>
    </source>
</evidence>
<name>A0AA48GXA0_9BACT</name>
<evidence type="ECO:0008006" key="4">
    <source>
        <dbReference type="Google" id="ProtNLM"/>
    </source>
</evidence>
<proteinExistence type="predicted"/>
<accession>A0AA48GXA0</accession>
<reference evidence="3" key="1">
    <citation type="journal article" date="2023" name="Int. J. Syst. Evol. Microbiol.">
        <title>Mesoterricola silvestris gen. nov., sp. nov., Mesoterricola sediminis sp. nov., Geothrix oryzae sp. nov., Geothrix edaphica sp. nov., Geothrix rubra sp. nov., and Geothrix limicola sp. nov., six novel members of Acidobacteriota isolated from soils.</title>
        <authorList>
            <person name="Itoh H."/>
            <person name="Sugisawa Y."/>
            <person name="Mise K."/>
            <person name="Xu Z."/>
            <person name="Kuniyasu M."/>
            <person name="Ushijima N."/>
            <person name="Kawano K."/>
            <person name="Kobayashi E."/>
            <person name="Shiratori Y."/>
            <person name="Masuda Y."/>
            <person name="Senoo K."/>
        </authorList>
    </citation>
    <scope>NUCLEOTIDE SEQUENCE [LARGE SCALE GENOMIC DNA]</scope>
    <source>
        <strain evidence="3">W79</strain>
    </source>
</reference>
<dbReference type="InterPro" id="IPR012899">
    <property type="entry name" value="LTXXQ"/>
</dbReference>
<sequence>MIRTTFLTLALAGGLCAQQPPPPCPPGAEGMGRPGPGLPLEALGLTPDQMKACRAVLARRPKAPRAGREAEEALRAAVEDPATTAPQLRALHAAAAEARLQELLDRHAQAVDLDAILTPEQRAKARRIRENLRREQEAGMALREDLEGSAGPGEP</sequence>
<dbReference type="KEGG" id="msil:METEAL_12170"/>
<organism evidence="2 3">
    <name type="scientific">Mesoterricola silvestris</name>
    <dbReference type="NCBI Taxonomy" id="2927979"/>
    <lineage>
        <taxon>Bacteria</taxon>
        <taxon>Pseudomonadati</taxon>
        <taxon>Acidobacteriota</taxon>
        <taxon>Holophagae</taxon>
        <taxon>Holophagales</taxon>
        <taxon>Holophagaceae</taxon>
        <taxon>Mesoterricola</taxon>
    </lineage>
</organism>
<dbReference type="Pfam" id="PF07813">
    <property type="entry name" value="LTXXQ"/>
    <property type="match status" value="1"/>
</dbReference>
<evidence type="ECO:0000256" key="1">
    <source>
        <dbReference type="SAM" id="MobiDB-lite"/>
    </source>
</evidence>
<dbReference type="EMBL" id="AP027080">
    <property type="protein sequence ID" value="BDU72043.1"/>
    <property type="molecule type" value="Genomic_DNA"/>
</dbReference>
<dbReference type="Gene3D" id="1.20.120.1490">
    <property type="match status" value="1"/>
</dbReference>
<feature type="compositionally biased region" description="Basic and acidic residues" evidence="1">
    <location>
        <begin position="133"/>
        <end position="146"/>
    </location>
</feature>